<dbReference type="Proteomes" id="UP000306229">
    <property type="component" value="Chromosome"/>
</dbReference>
<name>A0A5B7TZH5_9FLAO</name>
<dbReference type="RefSeq" id="WP_138951950.1">
    <property type="nucleotide sequence ID" value="NZ_CP040749.1"/>
</dbReference>
<organism evidence="1 2">
    <name type="scientific">Aureibaculum algae</name>
    <dbReference type="NCBI Taxonomy" id="2584122"/>
    <lineage>
        <taxon>Bacteria</taxon>
        <taxon>Pseudomonadati</taxon>
        <taxon>Bacteroidota</taxon>
        <taxon>Flavobacteriia</taxon>
        <taxon>Flavobacteriales</taxon>
        <taxon>Flavobacteriaceae</taxon>
        <taxon>Aureibaculum</taxon>
    </lineage>
</organism>
<dbReference type="OrthoDB" id="1262821at2"/>
<gene>
    <name evidence="1" type="ORF">FF125_20585</name>
</gene>
<dbReference type="KEGG" id="fbe:FF125_20585"/>
<reference evidence="1 2" key="1">
    <citation type="submission" date="2019-05" db="EMBL/GenBank/DDBJ databases">
        <title>Algicella ahnfeltiae gen. nov., sp. nov., a novel marine bacterium of the family Flavobacteriaceae isolated from a red alga.</title>
        <authorList>
            <person name="Nedashkovskaya O.I."/>
            <person name="Kukhlevskiy A.D."/>
            <person name="Kim S.-G."/>
            <person name="Zhukova N.V."/>
            <person name="Mikhailov V.V."/>
        </authorList>
    </citation>
    <scope>NUCLEOTIDE SEQUENCE [LARGE SCALE GENOMIC DNA]</scope>
    <source>
        <strain evidence="1 2">10Alg115</strain>
    </source>
</reference>
<dbReference type="AlphaFoldDB" id="A0A5B7TZH5"/>
<evidence type="ECO:0000313" key="2">
    <source>
        <dbReference type="Proteomes" id="UP000306229"/>
    </source>
</evidence>
<protein>
    <recommendedName>
        <fullName evidence="3">Glycine dehydrogenase</fullName>
    </recommendedName>
</protein>
<evidence type="ECO:0000313" key="1">
    <source>
        <dbReference type="EMBL" id="QCX40721.1"/>
    </source>
</evidence>
<proteinExistence type="predicted"/>
<evidence type="ECO:0008006" key="3">
    <source>
        <dbReference type="Google" id="ProtNLM"/>
    </source>
</evidence>
<sequence>MSKKIFISCDEATTICNKSQYKEASFLEIVKLKIHLFSCKICGAYSKQNATLTKVCSKHLHKTQGERKLCKEEKEALQKEVVKKINSNT</sequence>
<accession>A0A5B7TZH5</accession>
<dbReference type="EMBL" id="CP040749">
    <property type="protein sequence ID" value="QCX40721.1"/>
    <property type="molecule type" value="Genomic_DNA"/>
</dbReference>
<keyword evidence="2" id="KW-1185">Reference proteome</keyword>